<geneLocation type="mitochondrion" evidence="2"/>
<dbReference type="InterPro" id="IPR043141">
    <property type="entry name" value="Ribosomal_uL10-like_sf"/>
</dbReference>
<protein>
    <recommendedName>
        <fullName evidence="3">Ribosomal protein L10</fullName>
    </recommendedName>
</protein>
<name>A0A1I9Q6D6_APHAT</name>
<dbReference type="AlphaFoldDB" id="A0A1I9Q6D6"/>
<comment type="similarity">
    <text evidence="1">Belongs to the universal ribosomal protein uL10 family.</text>
</comment>
<dbReference type="RefSeq" id="YP_009327231.1">
    <property type="nucleotide sequence ID" value="NC_032051.1"/>
</dbReference>
<dbReference type="SUPFAM" id="SSF160369">
    <property type="entry name" value="Ribosomal protein L10-like"/>
    <property type="match status" value="1"/>
</dbReference>
<reference evidence="2" key="2">
    <citation type="submission" date="2016-06" db="EMBL/GenBank/DDBJ databases">
        <authorList>
            <person name="Kjaerup R.B."/>
            <person name="Dalgaard T.S."/>
            <person name="Juul-Madsen H.R."/>
        </authorList>
    </citation>
    <scope>NUCLEOTIDE SEQUENCE</scope>
    <source>
        <strain evidence="2">AP03</strain>
    </source>
</reference>
<dbReference type="EMBL" id="KX405004">
    <property type="protein sequence ID" value="AOQ30624.1"/>
    <property type="molecule type" value="Genomic_DNA"/>
</dbReference>
<evidence type="ECO:0000313" key="2">
    <source>
        <dbReference type="EMBL" id="AOQ30624.1"/>
    </source>
</evidence>
<dbReference type="InterPro" id="IPR001790">
    <property type="entry name" value="Ribosomal_uL10"/>
</dbReference>
<reference evidence="2" key="1">
    <citation type="journal article" date="2016" name="Sci. Rep.">
        <title>Mitochondrial genomes and comparative genomics of Aphanomyces astaci and Aphanomyces invadans.</title>
        <authorList>
            <person name="Makkonen J."/>
            <person name="Vesterbacka A."/>
            <person name="Martin F."/>
            <person name="Jussila J."/>
            <person name="Dieguez-Uribeondo J."/>
            <person name="Kortet R."/>
            <person name="Kokko H."/>
        </authorList>
    </citation>
    <scope>NUCLEOTIDE SEQUENCE</scope>
    <source>
        <strain evidence="2">AP03</strain>
    </source>
</reference>
<evidence type="ECO:0008006" key="3">
    <source>
        <dbReference type="Google" id="ProtNLM"/>
    </source>
</evidence>
<gene>
    <name evidence="2" type="primary">ymf98</name>
</gene>
<organism evidence="2">
    <name type="scientific">Aphanomyces astaci</name>
    <name type="common">Crayfish plague agent</name>
    <dbReference type="NCBI Taxonomy" id="112090"/>
    <lineage>
        <taxon>Eukaryota</taxon>
        <taxon>Sar</taxon>
        <taxon>Stramenopiles</taxon>
        <taxon>Oomycota</taxon>
        <taxon>Saprolegniomycetes</taxon>
        <taxon>Saprolegniales</taxon>
        <taxon>Verrucalvaceae</taxon>
        <taxon>Aphanomyces</taxon>
    </lineage>
</organism>
<accession>A0A1I9Q6D6</accession>
<dbReference type="Pfam" id="PF00466">
    <property type="entry name" value="Ribosomal_L10"/>
    <property type="match status" value="1"/>
</dbReference>
<evidence type="ECO:0000256" key="1">
    <source>
        <dbReference type="ARBA" id="ARBA00008889"/>
    </source>
</evidence>
<keyword evidence="2" id="KW-0496">Mitochondrion</keyword>
<dbReference type="GeneID" id="30512510"/>
<sequence length="139" mass="17162">MINKYINKFKLEQIKQIEKNYNYIYFFRYNDIDYNEKNNLKKEIKKLDYNFFILKQSLIKYFFTHLKGQGSLIIIYGNKPLNINLIIQKIKKIEFIYLFNKNLIFSSIKIKNMINKNIILNYQIKKPLFYFYNILNKIK</sequence>
<proteinExistence type="inferred from homology"/>
<dbReference type="Gene3D" id="3.30.70.1730">
    <property type="match status" value="1"/>
</dbReference>